<accession>X0YRD8</accession>
<sequence length="142" mass="15149">PPTEGKTSSGAVINNTDVAKGLLRDVGAGMGIHLPNELAPWAREYIKAGGNPRDVRAWTIEFLEVSLALGADFVAQKRHYESLFMRALLVPERAATEGQSGTKAEAETQPSESSAPIGTKSVSRISTRRYPFAPPSKNGTNG</sequence>
<feature type="region of interest" description="Disordered" evidence="1">
    <location>
        <begin position="94"/>
        <end position="142"/>
    </location>
</feature>
<proteinExistence type="predicted"/>
<name>X0YRD8_9ZZZZ</name>
<comment type="caution">
    <text evidence="2">The sequence shown here is derived from an EMBL/GenBank/DDBJ whole genome shotgun (WGS) entry which is preliminary data.</text>
</comment>
<organism evidence="2">
    <name type="scientific">marine sediment metagenome</name>
    <dbReference type="NCBI Taxonomy" id="412755"/>
    <lineage>
        <taxon>unclassified sequences</taxon>
        <taxon>metagenomes</taxon>
        <taxon>ecological metagenomes</taxon>
    </lineage>
</organism>
<gene>
    <name evidence="2" type="ORF">S01H1_62099</name>
</gene>
<feature type="compositionally biased region" description="Polar residues" evidence="1">
    <location>
        <begin position="97"/>
        <end position="125"/>
    </location>
</feature>
<dbReference type="AlphaFoldDB" id="X0YRD8"/>
<evidence type="ECO:0000313" key="2">
    <source>
        <dbReference type="EMBL" id="GAG39291.1"/>
    </source>
</evidence>
<dbReference type="EMBL" id="BARS01040766">
    <property type="protein sequence ID" value="GAG39291.1"/>
    <property type="molecule type" value="Genomic_DNA"/>
</dbReference>
<evidence type="ECO:0000256" key="1">
    <source>
        <dbReference type="SAM" id="MobiDB-lite"/>
    </source>
</evidence>
<protein>
    <submittedName>
        <fullName evidence="2">Uncharacterized protein</fullName>
    </submittedName>
</protein>
<feature type="non-terminal residue" evidence="2">
    <location>
        <position position="1"/>
    </location>
</feature>
<reference evidence="2" key="1">
    <citation type="journal article" date="2014" name="Front. Microbiol.">
        <title>High frequency of phylogenetically diverse reductive dehalogenase-homologous genes in deep subseafloor sedimentary metagenomes.</title>
        <authorList>
            <person name="Kawai M."/>
            <person name="Futagami T."/>
            <person name="Toyoda A."/>
            <person name="Takaki Y."/>
            <person name="Nishi S."/>
            <person name="Hori S."/>
            <person name="Arai W."/>
            <person name="Tsubouchi T."/>
            <person name="Morono Y."/>
            <person name="Uchiyama I."/>
            <person name="Ito T."/>
            <person name="Fujiyama A."/>
            <person name="Inagaki F."/>
            <person name="Takami H."/>
        </authorList>
    </citation>
    <scope>NUCLEOTIDE SEQUENCE</scope>
    <source>
        <strain evidence="2">Expedition CK06-06</strain>
    </source>
</reference>